<dbReference type="PANTHER" id="PTHR12784">
    <property type="entry name" value="STEERIN"/>
    <property type="match status" value="1"/>
</dbReference>
<dbReference type="InterPro" id="IPR039041">
    <property type="entry name" value="Nav/unc-53"/>
</dbReference>
<evidence type="ECO:0000313" key="1">
    <source>
        <dbReference type="Proteomes" id="UP000695022"/>
    </source>
</evidence>
<dbReference type="RefSeq" id="XP_014670207.1">
    <property type="nucleotide sequence ID" value="XM_014814721.1"/>
</dbReference>
<evidence type="ECO:0000313" key="2">
    <source>
        <dbReference type="RefSeq" id="XP_014670207.1"/>
    </source>
</evidence>
<protein>
    <submittedName>
        <fullName evidence="2">Protein sickie-like</fullName>
    </submittedName>
</protein>
<keyword evidence="1" id="KW-1185">Reference proteome</keyword>
<organism evidence="1 2">
    <name type="scientific">Priapulus caudatus</name>
    <name type="common">Priapulid worm</name>
    <dbReference type="NCBI Taxonomy" id="37621"/>
    <lineage>
        <taxon>Eukaryota</taxon>
        <taxon>Metazoa</taxon>
        <taxon>Ecdysozoa</taxon>
        <taxon>Scalidophora</taxon>
        <taxon>Priapulida</taxon>
        <taxon>Priapulimorpha</taxon>
        <taxon>Priapulimorphida</taxon>
        <taxon>Priapulidae</taxon>
        <taxon>Priapulus</taxon>
    </lineage>
</organism>
<sequence length="91" mass="10326">MKLYPVKEVRSSTAWMLLPTRRSSPSRSCSVHILLLEHRRIILCGPSGTGKSYRRLAEYLVLRSCKESSPGAIVDHKSNKEMRSCEHSRAV</sequence>
<reference evidence="2" key="1">
    <citation type="submission" date="2025-08" db="UniProtKB">
        <authorList>
            <consortium name="RefSeq"/>
        </authorList>
    </citation>
    <scope>IDENTIFICATION</scope>
</reference>
<accession>A0ABM1EDD6</accession>
<proteinExistence type="predicted"/>
<name>A0ABM1EDD6_PRICU</name>
<dbReference type="GeneID" id="106811177"/>
<dbReference type="Proteomes" id="UP000695022">
    <property type="component" value="Unplaced"/>
</dbReference>
<gene>
    <name evidence="2" type="primary">LOC106811177</name>
</gene>
<dbReference type="PANTHER" id="PTHR12784:SF28">
    <property type="entry name" value="PROTEIN SICKIE"/>
    <property type="match status" value="1"/>
</dbReference>